<dbReference type="Proteomes" id="UP000054715">
    <property type="component" value="Unassembled WGS sequence"/>
</dbReference>
<evidence type="ECO:0000256" key="4">
    <source>
        <dbReference type="ARBA" id="ARBA00022683"/>
    </source>
</evidence>
<dbReference type="NCBIfam" id="TIGR01003">
    <property type="entry name" value="PTS_HPr_family"/>
    <property type="match status" value="1"/>
</dbReference>
<keyword evidence="6" id="KW-0762">Sugar transport</keyword>
<keyword evidence="6" id="KW-0813">Transport</keyword>
<dbReference type="EMBL" id="LNYG01000013">
    <property type="protein sequence ID" value="KTD08437.1"/>
    <property type="molecule type" value="Genomic_DNA"/>
</dbReference>
<dbReference type="PROSITE" id="PS00369">
    <property type="entry name" value="PTS_HPR_HIS"/>
    <property type="match status" value="1"/>
</dbReference>
<comment type="caution">
    <text evidence="6">The sequence shown here is derived from an EMBL/GenBank/DDBJ whole genome shotgun (WGS) entry which is preliminary data.</text>
</comment>
<protein>
    <submittedName>
        <fullName evidence="7">Phosphocarrier protein HPr</fullName>
    </submittedName>
    <submittedName>
        <fullName evidence="6">Sugar transport PTS system phosphocarrier HPr protein</fullName>
    </submittedName>
</protein>
<dbReference type="InterPro" id="IPR001020">
    <property type="entry name" value="PTS_HPr_His_P_site"/>
</dbReference>
<gene>
    <name evidence="6" type="primary">ptsH</name>
    <name evidence="7" type="ORF">A8135_05545</name>
    <name evidence="6" type="ORF">Ljam_2632</name>
</gene>
<dbReference type="Gene3D" id="3.30.1340.10">
    <property type="entry name" value="HPr-like"/>
    <property type="match status" value="1"/>
</dbReference>
<dbReference type="InterPro" id="IPR000032">
    <property type="entry name" value="HPr-like"/>
</dbReference>
<evidence type="ECO:0000313" key="8">
    <source>
        <dbReference type="Proteomes" id="UP000054715"/>
    </source>
</evidence>
<accession>A0A0W0UKU8</accession>
<evidence type="ECO:0000256" key="3">
    <source>
        <dbReference type="ARBA" id="ARBA00022490"/>
    </source>
</evidence>
<dbReference type="PRINTS" id="PR00107">
    <property type="entry name" value="PHOSPHOCPHPR"/>
</dbReference>
<dbReference type="Proteomes" id="UP000093336">
    <property type="component" value="Unassembled WGS sequence"/>
</dbReference>
<evidence type="ECO:0000313" key="6">
    <source>
        <dbReference type="EMBL" id="KTD08437.1"/>
    </source>
</evidence>
<comment type="similarity">
    <text evidence="2">Belongs to the HPr family.</text>
</comment>
<dbReference type="InterPro" id="IPR035895">
    <property type="entry name" value="HPr-like_sf"/>
</dbReference>
<dbReference type="Pfam" id="PF00381">
    <property type="entry name" value="PTS-HPr"/>
    <property type="match status" value="1"/>
</dbReference>
<dbReference type="RefSeq" id="WP_058450456.1">
    <property type="nucleotide sequence ID" value="NZ_CAAAJF010000001.1"/>
</dbReference>
<dbReference type="GO" id="GO:0005737">
    <property type="term" value="C:cytoplasm"/>
    <property type="evidence" value="ECO:0007669"/>
    <property type="project" value="UniProtKB-SubCell"/>
</dbReference>
<keyword evidence="3" id="KW-0963">Cytoplasm</keyword>
<dbReference type="InterPro" id="IPR050399">
    <property type="entry name" value="HPr"/>
</dbReference>
<keyword evidence="9" id="KW-1185">Reference proteome</keyword>
<dbReference type="STRING" id="455.Ljam_2632"/>
<evidence type="ECO:0000256" key="1">
    <source>
        <dbReference type="ARBA" id="ARBA00004496"/>
    </source>
</evidence>
<evidence type="ECO:0000313" key="7">
    <source>
        <dbReference type="EMBL" id="OCH97095.1"/>
    </source>
</evidence>
<proteinExistence type="inferred from homology"/>
<keyword evidence="4" id="KW-0598">Phosphotransferase system</keyword>
<sequence length="89" mass="9796">MIRTKVTIINKLGLHARASAKFVSTTSRFQSSIDVTKDSKTINGKSIMGVMMLAANKGSELTLEIEGPDEQEMEQAILNLINNRFGEPE</sequence>
<dbReference type="CDD" id="cd00367">
    <property type="entry name" value="PTS-HPr_like"/>
    <property type="match status" value="1"/>
</dbReference>
<evidence type="ECO:0000313" key="9">
    <source>
        <dbReference type="Proteomes" id="UP000093336"/>
    </source>
</evidence>
<feature type="domain" description="HPr" evidence="5">
    <location>
        <begin position="1"/>
        <end position="88"/>
    </location>
</feature>
<dbReference type="PROSITE" id="PS51350">
    <property type="entry name" value="PTS_HPR_DOM"/>
    <property type="match status" value="1"/>
</dbReference>
<dbReference type="EMBL" id="LYOZ01000052">
    <property type="protein sequence ID" value="OCH97095.1"/>
    <property type="molecule type" value="Genomic_DNA"/>
</dbReference>
<dbReference type="PROSITE" id="PS00589">
    <property type="entry name" value="PTS_HPR_SER"/>
    <property type="match status" value="1"/>
</dbReference>
<reference evidence="7 9" key="2">
    <citation type="submission" date="2016-05" db="EMBL/GenBank/DDBJ databases">
        <authorList>
            <person name="Prochazka B."/>
            <person name="Indra A."/>
            <person name="Hasenberger P."/>
            <person name="Blaschitz M."/>
            <person name="Wagner L."/>
            <person name="Wewalka G."/>
            <person name="Sorschag S."/>
            <person name="Schmid D."/>
            <person name="Ruppitsch W."/>
        </authorList>
    </citation>
    <scope>NUCLEOTIDE SEQUENCE [LARGE SCALE GENOMIC DNA]</scope>
    <source>
        <strain evidence="7 9">974010_12</strain>
    </source>
</reference>
<organism evidence="6 8">
    <name type="scientific">Legionella jamestowniensis</name>
    <dbReference type="NCBI Taxonomy" id="455"/>
    <lineage>
        <taxon>Bacteria</taxon>
        <taxon>Pseudomonadati</taxon>
        <taxon>Pseudomonadota</taxon>
        <taxon>Gammaproteobacteria</taxon>
        <taxon>Legionellales</taxon>
        <taxon>Legionellaceae</taxon>
        <taxon>Legionella</taxon>
    </lineage>
</organism>
<dbReference type="InterPro" id="IPR002114">
    <property type="entry name" value="PTS_HPr_Ser_P_site"/>
</dbReference>
<evidence type="ECO:0000259" key="5">
    <source>
        <dbReference type="PROSITE" id="PS51350"/>
    </source>
</evidence>
<reference evidence="6 8" key="1">
    <citation type="submission" date="2015-11" db="EMBL/GenBank/DDBJ databases">
        <title>Genomic analysis of 38 Legionella species identifies large and diverse effector repertoires.</title>
        <authorList>
            <person name="Burstein D."/>
            <person name="Amaro F."/>
            <person name="Zusman T."/>
            <person name="Lifshitz Z."/>
            <person name="Cohen O."/>
            <person name="Gilbert J.A."/>
            <person name="Pupko T."/>
            <person name="Shuman H.A."/>
            <person name="Segal G."/>
        </authorList>
    </citation>
    <scope>NUCLEOTIDE SEQUENCE [LARGE SCALE GENOMIC DNA]</scope>
    <source>
        <strain evidence="6 8">JA-26-G1-E2</strain>
    </source>
</reference>
<dbReference type="PANTHER" id="PTHR33705:SF2">
    <property type="entry name" value="PHOSPHOCARRIER PROTEIN NPR"/>
    <property type="match status" value="1"/>
</dbReference>
<dbReference type="SUPFAM" id="SSF55594">
    <property type="entry name" value="HPr-like"/>
    <property type="match status" value="1"/>
</dbReference>
<dbReference type="PANTHER" id="PTHR33705">
    <property type="entry name" value="PHOSPHOCARRIER PROTEIN HPR"/>
    <property type="match status" value="1"/>
</dbReference>
<name>A0A0W0UKU8_9GAMM</name>
<dbReference type="AlphaFoldDB" id="A0A0W0UKU8"/>
<dbReference type="GO" id="GO:0009401">
    <property type="term" value="P:phosphoenolpyruvate-dependent sugar phosphotransferase system"/>
    <property type="evidence" value="ECO:0007669"/>
    <property type="project" value="UniProtKB-KW"/>
</dbReference>
<dbReference type="OrthoDB" id="9798965at2"/>
<comment type="subcellular location">
    <subcellularLocation>
        <location evidence="1">Cytoplasm</location>
    </subcellularLocation>
</comment>
<dbReference type="PATRIC" id="fig|455.5.peg.2768"/>
<evidence type="ECO:0000256" key="2">
    <source>
        <dbReference type="ARBA" id="ARBA00010736"/>
    </source>
</evidence>